<proteinExistence type="inferred from homology"/>
<keyword evidence="8" id="KW-1185">Reference proteome</keyword>
<name>A0A1G7CN23_9PROT</name>
<evidence type="ECO:0000313" key="7">
    <source>
        <dbReference type="EMBL" id="SDE40066.1"/>
    </source>
</evidence>
<dbReference type="InterPro" id="IPR039697">
    <property type="entry name" value="Alcohol_dehydrogenase_Fe"/>
</dbReference>
<dbReference type="CDD" id="cd08192">
    <property type="entry name" value="MAR-like"/>
    <property type="match status" value="1"/>
</dbReference>
<dbReference type="Proteomes" id="UP000198925">
    <property type="component" value="Unassembled WGS sequence"/>
</dbReference>
<reference evidence="7 8" key="1">
    <citation type="submission" date="2016-10" db="EMBL/GenBank/DDBJ databases">
        <authorList>
            <person name="de Groot N.N."/>
        </authorList>
    </citation>
    <scope>NUCLEOTIDE SEQUENCE [LARGE SCALE GENOMIC DNA]</scope>
    <source>
        <strain evidence="7 8">CPCC 100156</strain>
    </source>
</reference>
<evidence type="ECO:0000256" key="2">
    <source>
        <dbReference type="ARBA" id="ARBA00007358"/>
    </source>
</evidence>
<dbReference type="GO" id="GO:0046872">
    <property type="term" value="F:metal ion binding"/>
    <property type="evidence" value="ECO:0007669"/>
    <property type="project" value="InterPro"/>
</dbReference>
<evidence type="ECO:0000256" key="1">
    <source>
        <dbReference type="ARBA" id="ARBA00001962"/>
    </source>
</evidence>
<dbReference type="PROSITE" id="PS00060">
    <property type="entry name" value="ADH_IRON_2"/>
    <property type="match status" value="1"/>
</dbReference>
<dbReference type="InterPro" id="IPR056798">
    <property type="entry name" value="ADH_Fe_C"/>
</dbReference>
<dbReference type="InterPro" id="IPR018211">
    <property type="entry name" value="ADH_Fe_CS"/>
</dbReference>
<evidence type="ECO:0000256" key="3">
    <source>
        <dbReference type="ARBA" id="ARBA00023002"/>
    </source>
</evidence>
<dbReference type="PANTHER" id="PTHR11496">
    <property type="entry name" value="ALCOHOL DEHYDROGENASE"/>
    <property type="match status" value="1"/>
</dbReference>
<dbReference type="Pfam" id="PF25137">
    <property type="entry name" value="ADH_Fe_C"/>
    <property type="match status" value="1"/>
</dbReference>
<dbReference type="PANTHER" id="PTHR11496:SF102">
    <property type="entry name" value="ALCOHOL DEHYDROGENASE 4"/>
    <property type="match status" value="1"/>
</dbReference>
<comment type="similarity">
    <text evidence="2">Belongs to the iron-containing alcohol dehydrogenase family.</text>
</comment>
<evidence type="ECO:0000256" key="4">
    <source>
        <dbReference type="ARBA" id="ARBA00023027"/>
    </source>
</evidence>
<feature type="domain" description="Alcohol dehydrogenase iron-type/glycerol dehydrogenase GldA" evidence="5">
    <location>
        <begin position="48"/>
        <end position="217"/>
    </location>
</feature>
<dbReference type="GO" id="GO:0004022">
    <property type="term" value="F:alcohol dehydrogenase (NAD+) activity"/>
    <property type="evidence" value="ECO:0007669"/>
    <property type="project" value="TreeGrafter"/>
</dbReference>
<keyword evidence="4" id="KW-0520">NAD</keyword>
<evidence type="ECO:0000259" key="6">
    <source>
        <dbReference type="Pfam" id="PF25137"/>
    </source>
</evidence>
<comment type="cofactor">
    <cofactor evidence="1">
        <name>Fe cation</name>
        <dbReference type="ChEBI" id="CHEBI:24875"/>
    </cofactor>
</comment>
<dbReference type="EMBL" id="FMZX01000033">
    <property type="protein sequence ID" value="SDE40066.1"/>
    <property type="molecule type" value="Genomic_DNA"/>
</dbReference>
<dbReference type="Gene3D" id="1.20.1090.10">
    <property type="entry name" value="Dehydroquinate synthase-like - alpha domain"/>
    <property type="match status" value="1"/>
</dbReference>
<dbReference type="Gene3D" id="3.40.50.1970">
    <property type="match status" value="1"/>
</dbReference>
<evidence type="ECO:0000313" key="8">
    <source>
        <dbReference type="Proteomes" id="UP000198925"/>
    </source>
</evidence>
<protein>
    <submittedName>
        <fullName evidence="7">Alcohol dehydrogenase, class IV</fullName>
    </submittedName>
</protein>
<dbReference type="InterPro" id="IPR001670">
    <property type="entry name" value="ADH_Fe/GldA"/>
</dbReference>
<feature type="domain" description="Fe-containing alcohol dehydrogenase-like C-terminal" evidence="6">
    <location>
        <begin position="230"/>
        <end position="413"/>
    </location>
</feature>
<dbReference type="SUPFAM" id="SSF56796">
    <property type="entry name" value="Dehydroquinate synthase-like"/>
    <property type="match status" value="1"/>
</dbReference>
<organism evidence="7 8">
    <name type="scientific">Belnapia rosea</name>
    <dbReference type="NCBI Taxonomy" id="938405"/>
    <lineage>
        <taxon>Bacteria</taxon>
        <taxon>Pseudomonadati</taxon>
        <taxon>Pseudomonadota</taxon>
        <taxon>Alphaproteobacteria</taxon>
        <taxon>Acetobacterales</taxon>
        <taxon>Roseomonadaceae</taxon>
        <taxon>Belnapia</taxon>
    </lineage>
</organism>
<evidence type="ECO:0000259" key="5">
    <source>
        <dbReference type="Pfam" id="PF00465"/>
    </source>
</evidence>
<gene>
    <name evidence="7" type="ORF">SAMN04487779_103318</name>
</gene>
<dbReference type="AlphaFoldDB" id="A0A1G7CN23"/>
<dbReference type="Pfam" id="PF00465">
    <property type="entry name" value="Fe-ADH"/>
    <property type="match status" value="1"/>
</dbReference>
<accession>A0A1G7CN23</accession>
<keyword evidence="3" id="KW-0560">Oxidoreductase</keyword>
<sequence>MVLGAIMLLLVSECSMVQVLRRLICLSQPTEEMPMTRNGRVVFSQMEEVVFGRPAAQAVAEQAARLGATRVLVMASATLARDTDHVARIRDALGHRFAAQYQGMPAHSPRGAVLDATRMAREATADLVVTVGGGSLTDAAKAVQLCLANDIDSTEAMDRLRPGGPPPQAPRLRQVAVPTTLSAGEFSAFAGVTDERSRVKEVFHHPGTIPAAVVLDPAMTLATPEWLFLSTGIRAVDHCVEGICSAEAQPYADAQALHGLGLLASGLPRVKADPSDLDARMDCQLGSWLSMAPLATGVPMGASHGIGYVLGAAFDIPHGHTSCIMLPAVMRWNRAANAERQARVAAAMGHPGGEAAEALHALIAGLGMPRSLDAVGIGRDAFPRIAERAMATPWVPRNPRPIEGPAQVMEILELAA</sequence>